<sequence length="676" mass="76009">MEDSTKKLGLGDCPKEVIAHIAHQVASGQDASAFMRTCREIHELLALELHKDLPVIQLSTLIGGYAPMTVGYFKKFGAGAKNLILHHNHVDVDFPADWILKHTLRDLLDIFEDSNSLEVFGFNSASSITDNYYELIARLLKSNISLRILILPENIDKDWRSEVETLFAAHIRLRRGDPEPNKPQSYGGAQADRKRPTTKGEGRGRKNFDVYFHNGCDIDTIKVALSQPGNIVEEANIFGGLTMTSEAAVEDWQDMCERMGMDTEELKELGLYSCMVGPVSPLANLKVSRKLGALTIVNSISRWDIVDAVELPEEMKKFSTEELLAKIEQVHSQNKDSGMYKFVYRQNIRNGTANNPNDPISNEKLKRFIRHSSQWRILCIQHNLPYDGKMSDFARATLEYGSFRFANQEFTSPDIRHFAVGSPNLRWLGLNLNMFTRVVREPELPTEFADYIMDKVSPMRTLRKLEVLCVYTAWPGRGCWLDKDNNLRIDKAIAELARELVKQKKPLKYIHLVVRDVDVDADNWHKVRAAITYSVHKTSPAATVSRLDTLPNSVYEDLETMGGGTRRWMKQLVRDVLGHLYVNKEGIQERDAARAQRKAGRAETLRLEKDKAGQVAPGGDFEPPVNEDDGEDSAEETEGEEHSASAAGTKRKASEVPENDQAPSSSKSLKLGGGDE</sequence>
<protein>
    <submittedName>
        <fullName evidence="2">Uncharacterized protein</fullName>
    </submittedName>
</protein>
<feature type="region of interest" description="Disordered" evidence="1">
    <location>
        <begin position="589"/>
        <end position="676"/>
    </location>
</feature>
<keyword evidence="3" id="KW-1185">Reference proteome</keyword>
<evidence type="ECO:0000313" key="2">
    <source>
        <dbReference type="EMBL" id="KAF2438826.1"/>
    </source>
</evidence>
<feature type="region of interest" description="Disordered" evidence="1">
    <location>
        <begin position="174"/>
        <end position="206"/>
    </location>
</feature>
<organism evidence="2 3">
    <name type="scientific">Karstenula rhodostoma CBS 690.94</name>
    <dbReference type="NCBI Taxonomy" id="1392251"/>
    <lineage>
        <taxon>Eukaryota</taxon>
        <taxon>Fungi</taxon>
        <taxon>Dikarya</taxon>
        <taxon>Ascomycota</taxon>
        <taxon>Pezizomycotina</taxon>
        <taxon>Dothideomycetes</taxon>
        <taxon>Pleosporomycetidae</taxon>
        <taxon>Pleosporales</taxon>
        <taxon>Massarineae</taxon>
        <taxon>Didymosphaeriaceae</taxon>
        <taxon>Karstenula</taxon>
    </lineage>
</organism>
<dbReference type="Proteomes" id="UP000799764">
    <property type="component" value="Unassembled WGS sequence"/>
</dbReference>
<evidence type="ECO:0000313" key="3">
    <source>
        <dbReference type="Proteomes" id="UP000799764"/>
    </source>
</evidence>
<comment type="caution">
    <text evidence="2">The sequence shown here is derived from an EMBL/GenBank/DDBJ whole genome shotgun (WGS) entry which is preliminary data.</text>
</comment>
<gene>
    <name evidence="2" type="ORF">P171DRAFT_525924</name>
</gene>
<reference evidence="2" key="1">
    <citation type="journal article" date="2020" name="Stud. Mycol.">
        <title>101 Dothideomycetes genomes: a test case for predicting lifestyles and emergence of pathogens.</title>
        <authorList>
            <person name="Haridas S."/>
            <person name="Albert R."/>
            <person name="Binder M."/>
            <person name="Bloem J."/>
            <person name="Labutti K."/>
            <person name="Salamov A."/>
            <person name="Andreopoulos B."/>
            <person name="Baker S."/>
            <person name="Barry K."/>
            <person name="Bills G."/>
            <person name="Bluhm B."/>
            <person name="Cannon C."/>
            <person name="Castanera R."/>
            <person name="Culley D."/>
            <person name="Daum C."/>
            <person name="Ezra D."/>
            <person name="Gonzalez J."/>
            <person name="Henrissat B."/>
            <person name="Kuo A."/>
            <person name="Liang C."/>
            <person name="Lipzen A."/>
            <person name="Lutzoni F."/>
            <person name="Magnuson J."/>
            <person name="Mondo S."/>
            <person name="Nolan M."/>
            <person name="Ohm R."/>
            <person name="Pangilinan J."/>
            <person name="Park H.-J."/>
            <person name="Ramirez L."/>
            <person name="Alfaro M."/>
            <person name="Sun H."/>
            <person name="Tritt A."/>
            <person name="Yoshinaga Y."/>
            <person name="Zwiers L.-H."/>
            <person name="Turgeon B."/>
            <person name="Goodwin S."/>
            <person name="Spatafora J."/>
            <person name="Crous P."/>
            <person name="Grigoriev I."/>
        </authorList>
    </citation>
    <scope>NUCLEOTIDE SEQUENCE</scope>
    <source>
        <strain evidence="2">CBS 690.94</strain>
    </source>
</reference>
<evidence type="ECO:0000256" key="1">
    <source>
        <dbReference type="SAM" id="MobiDB-lite"/>
    </source>
</evidence>
<dbReference type="EMBL" id="MU001511">
    <property type="protein sequence ID" value="KAF2438826.1"/>
    <property type="molecule type" value="Genomic_DNA"/>
</dbReference>
<feature type="compositionally biased region" description="Acidic residues" evidence="1">
    <location>
        <begin position="625"/>
        <end position="639"/>
    </location>
</feature>
<dbReference type="AlphaFoldDB" id="A0A9P4P7C7"/>
<dbReference type="OrthoDB" id="10601992at2759"/>
<name>A0A9P4P7C7_9PLEO</name>
<proteinExistence type="predicted"/>
<feature type="compositionally biased region" description="Basic and acidic residues" evidence="1">
    <location>
        <begin position="191"/>
        <end position="206"/>
    </location>
</feature>
<accession>A0A9P4P7C7</accession>
<feature type="compositionally biased region" description="Basic and acidic residues" evidence="1">
    <location>
        <begin position="589"/>
        <end position="612"/>
    </location>
</feature>